<organism evidence="3 4">
    <name type="scientific">Sinomonas halotolerans</name>
    <dbReference type="NCBI Taxonomy" id="1644133"/>
    <lineage>
        <taxon>Bacteria</taxon>
        <taxon>Bacillati</taxon>
        <taxon>Actinomycetota</taxon>
        <taxon>Actinomycetes</taxon>
        <taxon>Micrococcales</taxon>
        <taxon>Micrococcaceae</taxon>
        <taxon>Sinomonas</taxon>
    </lineage>
</organism>
<dbReference type="RefSeq" id="WP_345882856.1">
    <property type="nucleotide sequence ID" value="NZ_JBDFRB010000001.1"/>
</dbReference>
<feature type="transmembrane region" description="Helical" evidence="2">
    <location>
        <begin position="46"/>
        <end position="65"/>
    </location>
</feature>
<feature type="compositionally biased region" description="Low complexity" evidence="1">
    <location>
        <begin position="145"/>
        <end position="185"/>
    </location>
</feature>
<sequence>MMTFRRFEMTFVALAVTVLACSLAVSYAGLLALAEAMGLPAPVRAAVPIALDISLLMTTAGAMVYRRRGWSVRWLRVGTVAWTGVSATGNVMHVVLVNGEMTAAAWIAAGIAALMPIAAVTSSGILERILVEGKAAPAPRRPAERTAPALPQAAPAQAATPARTAPARLAPAPAPGDAEPAGPALDGDALRERVLELTDSGLSQAKVASALGISRPKVQRILLATRTGPVAA</sequence>
<dbReference type="EMBL" id="JBDFRB010000001">
    <property type="protein sequence ID" value="MEN2743363.1"/>
    <property type="molecule type" value="Genomic_DNA"/>
</dbReference>
<protein>
    <submittedName>
        <fullName evidence="3">Helix-turn-helix domain-containing protein</fullName>
    </submittedName>
</protein>
<evidence type="ECO:0000256" key="2">
    <source>
        <dbReference type="SAM" id="Phobius"/>
    </source>
</evidence>
<dbReference type="Gene3D" id="1.10.10.60">
    <property type="entry name" value="Homeodomain-like"/>
    <property type="match status" value="1"/>
</dbReference>
<dbReference type="Proteomes" id="UP001422074">
    <property type="component" value="Unassembled WGS sequence"/>
</dbReference>
<comment type="caution">
    <text evidence="3">The sequence shown here is derived from an EMBL/GenBank/DDBJ whole genome shotgun (WGS) entry which is preliminary data.</text>
</comment>
<keyword evidence="4" id="KW-1185">Reference proteome</keyword>
<gene>
    <name evidence="3" type="ORF">ABCQ75_02265</name>
</gene>
<evidence type="ECO:0000313" key="3">
    <source>
        <dbReference type="EMBL" id="MEN2743363.1"/>
    </source>
</evidence>
<accession>A0ABU9WW16</accession>
<reference evidence="3 4" key="1">
    <citation type="submission" date="2024-05" db="EMBL/GenBank/DDBJ databases">
        <title>Sinomonas sp. nov., isolated from a waste landfill.</title>
        <authorList>
            <person name="Zhao Y."/>
        </authorList>
    </citation>
    <scope>NUCLEOTIDE SEQUENCE [LARGE SCALE GENOMIC DNA]</scope>
    <source>
        <strain evidence="3 4">CCTCC AB2014300</strain>
    </source>
</reference>
<feature type="transmembrane region" description="Helical" evidence="2">
    <location>
        <begin position="103"/>
        <end position="126"/>
    </location>
</feature>
<evidence type="ECO:0000256" key="1">
    <source>
        <dbReference type="SAM" id="MobiDB-lite"/>
    </source>
</evidence>
<feature type="region of interest" description="Disordered" evidence="1">
    <location>
        <begin position="137"/>
        <end position="185"/>
    </location>
</feature>
<evidence type="ECO:0000313" key="4">
    <source>
        <dbReference type="Proteomes" id="UP001422074"/>
    </source>
</evidence>
<keyword evidence="2" id="KW-0812">Transmembrane</keyword>
<name>A0ABU9WW16_9MICC</name>
<keyword evidence="2" id="KW-0472">Membrane</keyword>
<proteinExistence type="predicted"/>
<keyword evidence="2" id="KW-1133">Transmembrane helix</keyword>
<feature type="transmembrane region" description="Helical" evidence="2">
    <location>
        <begin position="77"/>
        <end position="97"/>
    </location>
</feature>
<dbReference type="PROSITE" id="PS51257">
    <property type="entry name" value="PROKAR_LIPOPROTEIN"/>
    <property type="match status" value="1"/>
</dbReference>